<evidence type="ECO:0000259" key="1">
    <source>
        <dbReference type="Pfam" id="PF17906"/>
    </source>
</evidence>
<dbReference type="Gene3D" id="1.10.10.1450">
    <property type="match status" value="1"/>
</dbReference>
<dbReference type="GO" id="GO:0044774">
    <property type="term" value="P:mitotic DNA integrity checkpoint signaling"/>
    <property type="evidence" value="ECO:0007669"/>
    <property type="project" value="TreeGrafter"/>
</dbReference>
<dbReference type="AlphaFoldDB" id="A0A016WHK0"/>
<dbReference type="InterPro" id="IPR036397">
    <property type="entry name" value="RNaseH_sf"/>
</dbReference>
<protein>
    <recommendedName>
        <fullName evidence="1">Mos1 transposase HTH domain-containing protein</fullName>
    </recommendedName>
</protein>
<keyword evidence="3" id="KW-1185">Reference proteome</keyword>
<dbReference type="OrthoDB" id="5862917at2759"/>
<dbReference type="GO" id="GO:0035861">
    <property type="term" value="C:site of double-strand break"/>
    <property type="evidence" value="ECO:0007669"/>
    <property type="project" value="TreeGrafter"/>
</dbReference>
<dbReference type="Pfam" id="PF17906">
    <property type="entry name" value="HTH_48"/>
    <property type="match status" value="1"/>
</dbReference>
<organism evidence="2 3">
    <name type="scientific">Ancylostoma ceylanicum</name>
    <dbReference type="NCBI Taxonomy" id="53326"/>
    <lineage>
        <taxon>Eukaryota</taxon>
        <taxon>Metazoa</taxon>
        <taxon>Ecdysozoa</taxon>
        <taxon>Nematoda</taxon>
        <taxon>Chromadorea</taxon>
        <taxon>Rhabditida</taxon>
        <taxon>Rhabditina</taxon>
        <taxon>Rhabditomorpha</taxon>
        <taxon>Strongyloidea</taxon>
        <taxon>Ancylostomatidae</taxon>
        <taxon>Ancylostomatinae</taxon>
        <taxon>Ancylostoma</taxon>
    </lineage>
</organism>
<comment type="caution">
    <text evidence="2">The sequence shown here is derived from an EMBL/GenBank/DDBJ whole genome shotgun (WGS) entry which is preliminary data.</text>
</comment>
<dbReference type="GO" id="GO:0042800">
    <property type="term" value="F:histone H3K4 methyltransferase activity"/>
    <property type="evidence" value="ECO:0007669"/>
    <property type="project" value="TreeGrafter"/>
</dbReference>
<evidence type="ECO:0000313" key="2">
    <source>
        <dbReference type="EMBL" id="EYC39100.1"/>
    </source>
</evidence>
<name>A0A016WHK0_9BILA</name>
<feature type="domain" description="Mos1 transposase HTH" evidence="1">
    <location>
        <begin position="7"/>
        <end position="55"/>
    </location>
</feature>
<dbReference type="GO" id="GO:0044547">
    <property type="term" value="F:DNA topoisomerase binding"/>
    <property type="evidence" value="ECO:0007669"/>
    <property type="project" value="TreeGrafter"/>
</dbReference>
<dbReference type="EMBL" id="JARK01000276">
    <property type="protein sequence ID" value="EYC39100.1"/>
    <property type="molecule type" value="Genomic_DNA"/>
</dbReference>
<dbReference type="InterPro" id="IPR041426">
    <property type="entry name" value="Mos1_HTH"/>
</dbReference>
<dbReference type="GO" id="GO:0003697">
    <property type="term" value="F:single-stranded DNA binding"/>
    <property type="evidence" value="ECO:0007669"/>
    <property type="project" value="TreeGrafter"/>
</dbReference>
<gene>
    <name evidence="2" type="primary">Acey_s0676.g1434</name>
    <name evidence="2" type="ORF">Y032_0676g1434</name>
</gene>
<dbReference type="GO" id="GO:0005634">
    <property type="term" value="C:nucleus"/>
    <property type="evidence" value="ECO:0007669"/>
    <property type="project" value="TreeGrafter"/>
</dbReference>
<dbReference type="GO" id="GO:0031297">
    <property type="term" value="P:replication fork processing"/>
    <property type="evidence" value="ECO:0007669"/>
    <property type="project" value="TreeGrafter"/>
</dbReference>
<dbReference type="GO" id="GO:0000014">
    <property type="term" value="F:single-stranded DNA endodeoxyribonuclease activity"/>
    <property type="evidence" value="ECO:0007669"/>
    <property type="project" value="TreeGrafter"/>
</dbReference>
<dbReference type="GO" id="GO:0003690">
    <property type="term" value="F:double-stranded DNA binding"/>
    <property type="evidence" value="ECO:0007669"/>
    <property type="project" value="TreeGrafter"/>
</dbReference>
<dbReference type="GO" id="GO:0000729">
    <property type="term" value="P:DNA double-strand break processing"/>
    <property type="evidence" value="ECO:0007669"/>
    <property type="project" value="TreeGrafter"/>
</dbReference>
<sequence>MASISQVSLRSIVYYEFLQRHPARCAATNICATFKEDVIRHSTVSRWYKHFESGDITLEGRPRSGRPTIVNDNDLQDALKARPEADAHMLAKTLDCDQATIVKHFHGLGYSKIVSIWVPHELRGSDKACRVRIVESLFLRPHRKDFLKDIVTGDESWSRTIHESADGSHA</sequence>
<dbReference type="GO" id="GO:0046975">
    <property type="term" value="F:histone H3K36 methyltransferase activity"/>
    <property type="evidence" value="ECO:0007669"/>
    <property type="project" value="TreeGrafter"/>
</dbReference>
<evidence type="ECO:0000313" key="3">
    <source>
        <dbReference type="Proteomes" id="UP000024635"/>
    </source>
</evidence>
<dbReference type="PANTHER" id="PTHR46060:SF2">
    <property type="entry name" value="HISTONE-LYSINE N-METHYLTRANSFERASE SETMAR"/>
    <property type="match status" value="1"/>
</dbReference>
<dbReference type="Gene3D" id="3.30.420.10">
    <property type="entry name" value="Ribonuclease H-like superfamily/Ribonuclease H"/>
    <property type="match status" value="1"/>
</dbReference>
<dbReference type="InterPro" id="IPR052709">
    <property type="entry name" value="Transposase-MT_Hybrid"/>
</dbReference>
<dbReference type="GO" id="GO:0015074">
    <property type="term" value="P:DNA integration"/>
    <property type="evidence" value="ECO:0007669"/>
    <property type="project" value="TreeGrafter"/>
</dbReference>
<dbReference type="GO" id="GO:0000793">
    <property type="term" value="C:condensed chromosome"/>
    <property type="evidence" value="ECO:0007669"/>
    <property type="project" value="TreeGrafter"/>
</dbReference>
<reference evidence="3" key="1">
    <citation type="journal article" date="2015" name="Nat. Genet.">
        <title>The genome and transcriptome of the zoonotic hookworm Ancylostoma ceylanicum identify infection-specific gene families.</title>
        <authorList>
            <person name="Schwarz E.M."/>
            <person name="Hu Y."/>
            <person name="Antoshechkin I."/>
            <person name="Miller M.M."/>
            <person name="Sternberg P.W."/>
            <person name="Aroian R.V."/>
        </authorList>
    </citation>
    <scope>NUCLEOTIDE SEQUENCE</scope>
    <source>
        <strain evidence="3">HY135</strain>
    </source>
</reference>
<proteinExistence type="predicted"/>
<accession>A0A016WHK0</accession>
<dbReference type="PANTHER" id="PTHR46060">
    <property type="entry name" value="MARINER MOS1 TRANSPOSASE-LIKE PROTEIN"/>
    <property type="match status" value="1"/>
</dbReference>
<dbReference type="Proteomes" id="UP000024635">
    <property type="component" value="Unassembled WGS sequence"/>
</dbReference>
<dbReference type="STRING" id="53326.A0A016WHK0"/>
<dbReference type="GO" id="GO:0006303">
    <property type="term" value="P:double-strand break repair via nonhomologous end joining"/>
    <property type="evidence" value="ECO:0007669"/>
    <property type="project" value="TreeGrafter"/>
</dbReference>